<evidence type="ECO:0000313" key="1">
    <source>
        <dbReference type="EMBL" id="KAI3364081.1"/>
    </source>
</evidence>
<organism evidence="1 2">
    <name type="scientific">Scortum barcoo</name>
    <name type="common">barcoo grunter</name>
    <dbReference type="NCBI Taxonomy" id="214431"/>
    <lineage>
        <taxon>Eukaryota</taxon>
        <taxon>Metazoa</taxon>
        <taxon>Chordata</taxon>
        <taxon>Craniata</taxon>
        <taxon>Vertebrata</taxon>
        <taxon>Euteleostomi</taxon>
        <taxon>Actinopterygii</taxon>
        <taxon>Neopterygii</taxon>
        <taxon>Teleostei</taxon>
        <taxon>Neoteleostei</taxon>
        <taxon>Acanthomorphata</taxon>
        <taxon>Eupercaria</taxon>
        <taxon>Centrarchiformes</taxon>
        <taxon>Terapontoidei</taxon>
        <taxon>Terapontidae</taxon>
        <taxon>Scortum</taxon>
    </lineage>
</organism>
<dbReference type="EMBL" id="CM041543">
    <property type="protein sequence ID" value="KAI3364081.1"/>
    <property type="molecule type" value="Genomic_DNA"/>
</dbReference>
<comment type="caution">
    <text evidence="1">The sequence shown here is derived from an EMBL/GenBank/DDBJ whole genome shotgun (WGS) entry which is preliminary data.</text>
</comment>
<keyword evidence="2" id="KW-1185">Reference proteome</keyword>
<gene>
    <name evidence="1" type="ORF">L3Q82_010909</name>
</gene>
<feature type="non-terminal residue" evidence="1">
    <location>
        <position position="432"/>
    </location>
</feature>
<sequence>MTDNQGFQLVEGGLITSSTTYYEVQKLLGQGTFGAVAQCHKFSTNETVALKILKSREDIEEAKQEEVILRKLRESGGEKFNIVSWTDSFNYKGYYILEFEKLDISLWEFLQDSYCQRLQLAEIRPILKQLATALEFLKTTGIVHADLKPENIMMVDHLRQPLKVKIIDFGLAMQNPMAWRGVTVQTLWYRSPEVLLGHPFSEAIDVWSLGCIGAEMLLGTPLFPANNEYDMMRHIIHTIGKPPDHMIYSGLNWKQFFRKERRGLDLPTWRFMSQLEVQNYSCNMRTIGSLSDLKTRPHDFSGHNTSKADELDQDSFVKLVKKMLTLNPPERITPRQILQHPFLTMSHLADTVNSKSFKDTMNRSEDTSLDGREEGTHSTLKRCRGLVCPDTPACTSSSTYHGVLDKREPKVRKPSPLQSPTNKRTRDTDCGR</sequence>
<dbReference type="Proteomes" id="UP000831701">
    <property type="component" value="Chromosome 13"/>
</dbReference>
<proteinExistence type="predicted"/>
<protein>
    <submittedName>
        <fullName evidence="1">Uncharacterized protein</fullName>
    </submittedName>
</protein>
<accession>A0ACB8W8L8</accession>
<name>A0ACB8W8L8_9TELE</name>
<reference evidence="1" key="1">
    <citation type="submission" date="2022-04" db="EMBL/GenBank/DDBJ databases">
        <title>Jade perch genome.</title>
        <authorList>
            <person name="Chao B."/>
        </authorList>
    </citation>
    <scope>NUCLEOTIDE SEQUENCE</scope>
    <source>
        <strain evidence="1">CB-2022</strain>
    </source>
</reference>
<evidence type="ECO:0000313" key="2">
    <source>
        <dbReference type="Proteomes" id="UP000831701"/>
    </source>
</evidence>